<name>A0A843W3Q7_COLES</name>
<sequence>MDPPVETPHCRHRRRRRRVATAVVCVTVIVRAAAAIYVAIVVPVFIVSPSPDGAPRHSRYGAWSMIGLQFWEEQLWEGFVCGISFWFFLCPSSCSSSSCSSRIECFRTSSFFGWCIYGARGRGCC</sequence>
<reference evidence="2" key="1">
    <citation type="submission" date="2017-07" db="EMBL/GenBank/DDBJ databases">
        <title>Taro Niue Genome Assembly and Annotation.</title>
        <authorList>
            <person name="Atibalentja N."/>
            <person name="Keating K."/>
            <person name="Fields C.J."/>
        </authorList>
    </citation>
    <scope>NUCLEOTIDE SEQUENCE</scope>
    <source>
        <strain evidence="2">Niue_2</strain>
        <tissue evidence="2">Leaf</tissue>
    </source>
</reference>
<evidence type="ECO:0000256" key="1">
    <source>
        <dbReference type="SAM" id="Phobius"/>
    </source>
</evidence>
<accession>A0A843W3Q7</accession>
<evidence type="ECO:0000313" key="3">
    <source>
        <dbReference type="Proteomes" id="UP000652761"/>
    </source>
</evidence>
<organism evidence="2 3">
    <name type="scientific">Colocasia esculenta</name>
    <name type="common">Wild taro</name>
    <name type="synonym">Arum esculentum</name>
    <dbReference type="NCBI Taxonomy" id="4460"/>
    <lineage>
        <taxon>Eukaryota</taxon>
        <taxon>Viridiplantae</taxon>
        <taxon>Streptophyta</taxon>
        <taxon>Embryophyta</taxon>
        <taxon>Tracheophyta</taxon>
        <taxon>Spermatophyta</taxon>
        <taxon>Magnoliopsida</taxon>
        <taxon>Liliopsida</taxon>
        <taxon>Araceae</taxon>
        <taxon>Aroideae</taxon>
        <taxon>Colocasieae</taxon>
        <taxon>Colocasia</taxon>
    </lineage>
</organism>
<proteinExistence type="predicted"/>
<keyword evidence="1" id="KW-1133">Transmembrane helix</keyword>
<gene>
    <name evidence="2" type="ORF">Taro_038528</name>
</gene>
<comment type="caution">
    <text evidence="2">The sequence shown here is derived from an EMBL/GenBank/DDBJ whole genome shotgun (WGS) entry which is preliminary data.</text>
</comment>
<protein>
    <submittedName>
        <fullName evidence="2">Uncharacterized protein</fullName>
    </submittedName>
</protein>
<keyword evidence="1" id="KW-0472">Membrane</keyword>
<evidence type="ECO:0000313" key="2">
    <source>
        <dbReference type="EMBL" id="MQM05713.1"/>
    </source>
</evidence>
<dbReference type="AlphaFoldDB" id="A0A843W3Q7"/>
<keyword evidence="3" id="KW-1185">Reference proteome</keyword>
<dbReference type="EMBL" id="NMUH01003465">
    <property type="protein sequence ID" value="MQM05713.1"/>
    <property type="molecule type" value="Genomic_DNA"/>
</dbReference>
<dbReference type="Proteomes" id="UP000652761">
    <property type="component" value="Unassembled WGS sequence"/>
</dbReference>
<feature type="transmembrane region" description="Helical" evidence="1">
    <location>
        <begin position="21"/>
        <end position="46"/>
    </location>
</feature>
<keyword evidence="1" id="KW-0812">Transmembrane</keyword>